<accession>A0A9X1Z2C2</accession>
<dbReference type="PANTHER" id="PTHR45398:SF1">
    <property type="entry name" value="ENZYME, PUTATIVE (JCVI)-RELATED"/>
    <property type="match status" value="1"/>
</dbReference>
<feature type="non-terminal residue" evidence="2">
    <location>
        <position position="209"/>
    </location>
</feature>
<name>A0A9X1Z2C2_9PSED</name>
<dbReference type="PANTHER" id="PTHR45398">
    <property type="match status" value="1"/>
</dbReference>
<evidence type="ECO:0000259" key="1">
    <source>
        <dbReference type="Pfam" id="PF00668"/>
    </source>
</evidence>
<dbReference type="AlphaFoldDB" id="A0A9X1Z2C2"/>
<organism evidence="2 3">
    <name type="scientific">Pseudomonas morbosilactucae</name>
    <dbReference type="NCBI Taxonomy" id="2938197"/>
    <lineage>
        <taxon>Bacteria</taxon>
        <taxon>Pseudomonadati</taxon>
        <taxon>Pseudomonadota</taxon>
        <taxon>Gammaproteobacteria</taxon>
        <taxon>Pseudomonadales</taxon>
        <taxon>Pseudomonadaceae</taxon>
        <taxon>Pseudomonas</taxon>
    </lineage>
</organism>
<dbReference type="Pfam" id="PF00668">
    <property type="entry name" value="Condensation"/>
    <property type="match status" value="1"/>
</dbReference>
<gene>
    <name evidence="2" type="ORF">M1B34_32640</name>
</gene>
<dbReference type="InterPro" id="IPR001242">
    <property type="entry name" value="Condensation_dom"/>
</dbReference>
<reference evidence="2 3" key="2">
    <citation type="journal article" date="2023" name="Plant Pathol.">
        <title>Dismantling and reorganizing Pseudomonas marginalis sensu#lato.</title>
        <authorList>
            <person name="Sawada H."/>
            <person name="Fujikawa T."/>
            <person name="Satou M."/>
        </authorList>
    </citation>
    <scope>NUCLEOTIDE SEQUENCE [LARGE SCALE GENOMIC DNA]</scope>
    <source>
        <strain evidence="2 3">MAFF 302030</strain>
    </source>
</reference>
<dbReference type="Proteomes" id="UP001155059">
    <property type="component" value="Unassembled WGS sequence"/>
</dbReference>
<proteinExistence type="predicted"/>
<dbReference type="GO" id="GO:0003824">
    <property type="term" value="F:catalytic activity"/>
    <property type="evidence" value="ECO:0007669"/>
    <property type="project" value="InterPro"/>
</dbReference>
<dbReference type="EMBL" id="JALQCW010000119">
    <property type="protein sequence ID" value="MCK9802276.1"/>
    <property type="molecule type" value="Genomic_DNA"/>
</dbReference>
<comment type="caution">
    <text evidence="2">The sequence shown here is derived from an EMBL/GenBank/DDBJ whole genome shotgun (WGS) entry which is preliminary data.</text>
</comment>
<reference evidence="2 3" key="1">
    <citation type="journal article" date="2022" name="Int. J. Syst. Evol. Microbiol.">
        <title>Pseudomonas aegrilactucae sp. nov. and Pseudomonas morbosilactucae sp. nov., pathogens causing bacterial rot of lettuce in Japan.</title>
        <authorList>
            <person name="Sawada H."/>
            <person name="Fujikawa T."/>
            <person name="Satou M."/>
        </authorList>
    </citation>
    <scope>NUCLEOTIDE SEQUENCE [LARGE SCALE GENOMIC DNA]</scope>
    <source>
        <strain evidence="2 3">MAFF 302030</strain>
    </source>
</reference>
<protein>
    <submittedName>
        <fullName evidence="2">Condensation domain-containing protein</fullName>
    </submittedName>
</protein>
<dbReference type="InterPro" id="IPR023213">
    <property type="entry name" value="CAT-like_dom_sf"/>
</dbReference>
<evidence type="ECO:0000313" key="3">
    <source>
        <dbReference type="Proteomes" id="UP001155059"/>
    </source>
</evidence>
<dbReference type="Gene3D" id="3.30.559.10">
    <property type="entry name" value="Chloramphenicol acetyltransferase-like domain"/>
    <property type="match status" value="1"/>
</dbReference>
<sequence>MQALIESVGLLSHQQRKALAIMLKAKGINLFDVASIYKRTPEESLTLSYAQQRQWFLWQMDPHSVAYHIPVALRLRGVLDLAALRRSFQSLVTRHETLRTTFAHDNGSPYQIVHDHMDCEVHVDTLVVDETPLETAIAAFVDREIQQPFDLLTGPLLRVKLLKLAEDDHVLTVVQHHVVSDGASMQVMVDELMEFYAGYSQGHEVVLAE</sequence>
<dbReference type="SUPFAM" id="SSF52777">
    <property type="entry name" value="CoA-dependent acyltransferases"/>
    <property type="match status" value="1"/>
</dbReference>
<dbReference type="RefSeq" id="WP_268267335.1">
    <property type="nucleotide sequence ID" value="NZ_JALQCW010000119.1"/>
</dbReference>
<evidence type="ECO:0000313" key="2">
    <source>
        <dbReference type="EMBL" id="MCK9802276.1"/>
    </source>
</evidence>
<feature type="domain" description="Condensation" evidence="1">
    <location>
        <begin position="43"/>
        <end position="207"/>
    </location>
</feature>